<dbReference type="GeneID" id="20816019"/>
<comment type="subcellular location">
    <subcellularLocation>
        <location evidence="2">Cell membrane</location>
        <topology evidence="2">Multi-pass membrane protein</topology>
    </subcellularLocation>
</comment>
<protein>
    <recommendedName>
        <fullName evidence="11">Fluoride ion transporter CrcB</fullName>
    </recommendedName>
</protein>
<dbReference type="AlphaFoldDB" id="W4FUI3"/>
<reference evidence="10" key="1">
    <citation type="submission" date="2013-12" db="EMBL/GenBank/DDBJ databases">
        <title>The Genome Sequence of Aphanomyces astaci APO3.</title>
        <authorList>
            <consortium name="The Broad Institute Genomics Platform"/>
            <person name="Russ C."/>
            <person name="Tyler B."/>
            <person name="van West P."/>
            <person name="Dieguez-Uribeondo J."/>
            <person name="Young S.K."/>
            <person name="Zeng Q."/>
            <person name="Gargeya S."/>
            <person name="Fitzgerald M."/>
            <person name="Abouelleil A."/>
            <person name="Alvarado L."/>
            <person name="Chapman S.B."/>
            <person name="Gainer-Dewar J."/>
            <person name="Goldberg J."/>
            <person name="Griggs A."/>
            <person name="Gujja S."/>
            <person name="Hansen M."/>
            <person name="Howarth C."/>
            <person name="Imamovic A."/>
            <person name="Ireland A."/>
            <person name="Larimer J."/>
            <person name="McCowan C."/>
            <person name="Murphy C."/>
            <person name="Pearson M."/>
            <person name="Poon T.W."/>
            <person name="Priest M."/>
            <person name="Roberts A."/>
            <person name="Saif S."/>
            <person name="Shea T."/>
            <person name="Sykes S."/>
            <person name="Wortman J."/>
            <person name="Nusbaum C."/>
            <person name="Birren B."/>
        </authorList>
    </citation>
    <scope>NUCLEOTIDE SEQUENCE [LARGE SCALE GENOMIC DNA]</scope>
    <source>
        <strain evidence="10">APO3</strain>
    </source>
</reference>
<evidence type="ECO:0000256" key="7">
    <source>
        <dbReference type="ARBA" id="ARBA00035120"/>
    </source>
</evidence>
<feature type="transmembrane region" description="Helical" evidence="9">
    <location>
        <begin position="286"/>
        <end position="306"/>
    </location>
</feature>
<evidence type="ECO:0000256" key="1">
    <source>
        <dbReference type="ARBA" id="ARBA00002598"/>
    </source>
</evidence>
<feature type="transmembrane region" description="Helical" evidence="9">
    <location>
        <begin position="89"/>
        <end position="111"/>
    </location>
</feature>
<dbReference type="EMBL" id="KI913166">
    <property type="protein sequence ID" value="ETV70323.1"/>
    <property type="molecule type" value="Genomic_DNA"/>
</dbReference>
<evidence type="ECO:0000256" key="2">
    <source>
        <dbReference type="ARBA" id="ARBA00004651"/>
    </source>
</evidence>
<evidence type="ECO:0000313" key="10">
    <source>
        <dbReference type="EMBL" id="ETV70323.1"/>
    </source>
</evidence>
<evidence type="ECO:0000256" key="6">
    <source>
        <dbReference type="ARBA" id="ARBA00023136"/>
    </source>
</evidence>
<feature type="transmembrane region" description="Helical" evidence="9">
    <location>
        <begin position="211"/>
        <end position="229"/>
    </location>
</feature>
<comment type="catalytic activity">
    <reaction evidence="8">
        <text>fluoride(in) = fluoride(out)</text>
        <dbReference type="Rhea" id="RHEA:76159"/>
        <dbReference type="ChEBI" id="CHEBI:17051"/>
    </reaction>
    <physiologicalReaction direction="left-to-right" evidence="8">
        <dbReference type="Rhea" id="RHEA:76160"/>
    </physiologicalReaction>
</comment>
<dbReference type="InterPro" id="IPR003691">
    <property type="entry name" value="FluC"/>
</dbReference>
<organism evidence="10">
    <name type="scientific">Aphanomyces astaci</name>
    <name type="common">Crayfish plague agent</name>
    <dbReference type="NCBI Taxonomy" id="112090"/>
    <lineage>
        <taxon>Eukaryota</taxon>
        <taxon>Sar</taxon>
        <taxon>Stramenopiles</taxon>
        <taxon>Oomycota</taxon>
        <taxon>Saprolegniomycetes</taxon>
        <taxon>Saprolegniales</taxon>
        <taxon>Verrucalvaceae</taxon>
        <taxon>Aphanomyces</taxon>
    </lineage>
</organism>
<dbReference type="GO" id="GO:0005886">
    <property type="term" value="C:plasma membrane"/>
    <property type="evidence" value="ECO:0007669"/>
    <property type="project" value="UniProtKB-SubCell"/>
</dbReference>
<dbReference type="RefSeq" id="XP_009840035.1">
    <property type="nucleotide sequence ID" value="XM_009841733.1"/>
</dbReference>
<dbReference type="PANTHER" id="PTHR28259">
    <property type="entry name" value="FLUORIDE EXPORT PROTEIN 1-RELATED"/>
    <property type="match status" value="1"/>
</dbReference>
<evidence type="ECO:0000256" key="8">
    <source>
        <dbReference type="ARBA" id="ARBA00035585"/>
    </source>
</evidence>
<evidence type="ECO:0000256" key="9">
    <source>
        <dbReference type="SAM" id="Phobius"/>
    </source>
</evidence>
<dbReference type="VEuPathDB" id="FungiDB:H257_14023"/>
<sequence>MYFDASPTSVKPPLLSPTLHAVLWIWVFAYIGVAARMGLAEVTTSLERSQARPSVLTDMGRPYFVANIVGCFVMGVCQPLKSKYTHLESVWVGITTGFCGCCTTFATWQLFTAHQYLTQLGVNATFVFFIQLTCCFGAHWGGRYIGTSVCESPVELPPAALALQLRKTAADQSGDKWQAVVDVLDSLLLQTPSDTSDEPAADTPSVLLPRICLASFGSGAILVSIAVAFHQATWSSLWIGPFGALLRYALGQRLNRSTLPFGTLVANVLASAVNCIVVLWLREPEWVQAAIITGFCGSLSTVSSWINELDGMPVKKAVAYVALSHILAQVVSLTILGSDDGANSISLGT</sequence>
<feature type="transmembrane region" description="Helical" evidence="9">
    <location>
        <begin position="59"/>
        <end position="77"/>
    </location>
</feature>
<evidence type="ECO:0008006" key="11">
    <source>
        <dbReference type="Google" id="ProtNLM"/>
    </source>
</evidence>
<dbReference type="STRING" id="112090.W4FUI3"/>
<dbReference type="GO" id="GO:1903425">
    <property type="term" value="F:fluoride transmembrane transporter activity"/>
    <property type="evidence" value="ECO:0007669"/>
    <property type="project" value="TreeGrafter"/>
</dbReference>
<keyword evidence="5 9" id="KW-1133">Transmembrane helix</keyword>
<keyword evidence="6 9" id="KW-0472">Membrane</keyword>
<feature type="transmembrane region" description="Helical" evidence="9">
    <location>
        <begin position="117"/>
        <end position="138"/>
    </location>
</feature>
<dbReference type="Pfam" id="PF02537">
    <property type="entry name" value="CRCB"/>
    <property type="match status" value="2"/>
</dbReference>
<gene>
    <name evidence="10" type="ORF">H257_14023</name>
</gene>
<dbReference type="OrthoDB" id="409792at2759"/>
<evidence type="ECO:0000256" key="3">
    <source>
        <dbReference type="ARBA" id="ARBA00022475"/>
    </source>
</evidence>
<keyword evidence="3" id="KW-1003">Cell membrane</keyword>
<comment type="similarity">
    <text evidence="7">Belongs to the fluoride channel Fluc/FEX (TC 1.A.43) family.</text>
</comment>
<name>W4FUI3_APHAT</name>
<evidence type="ECO:0000256" key="5">
    <source>
        <dbReference type="ARBA" id="ARBA00022989"/>
    </source>
</evidence>
<evidence type="ECO:0000256" key="4">
    <source>
        <dbReference type="ARBA" id="ARBA00022692"/>
    </source>
</evidence>
<proteinExistence type="inferred from homology"/>
<feature type="transmembrane region" description="Helical" evidence="9">
    <location>
        <begin position="258"/>
        <end position="280"/>
    </location>
</feature>
<accession>W4FUI3</accession>
<keyword evidence="4 9" id="KW-0812">Transmembrane</keyword>
<comment type="function">
    <text evidence="1">Fluoride channel required for the rapid expulsion of cytoplasmic fluoride.</text>
</comment>
<feature type="transmembrane region" description="Helical" evidence="9">
    <location>
        <begin position="318"/>
        <end position="337"/>
    </location>
</feature>
<dbReference type="PANTHER" id="PTHR28259:SF1">
    <property type="entry name" value="FLUORIDE EXPORT PROTEIN 1-RELATED"/>
    <property type="match status" value="1"/>
</dbReference>
<feature type="transmembrane region" description="Helical" evidence="9">
    <location>
        <begin position="21"/>
        <end position="39"/>
    </location>
</feature>